<organism evidence="1 2">
    <name type="scientific">Arsenicibacter rosenii</name>
    <dbReference type="NCBI Taxonomy" id="1750698"/>
    <lineage>
        <taxon>Bacteria</taxon>
        <taxon>Pseudomonadati</taxon>
        <taxon>Bacteroidota</taxon>
        <taxon>Cytophagia</taxon>
        <taxon>Cytophagales</taxon>
        <taxon>Spirosomataceae</taxon>
        <taxon>Arsenicibacter</taxon>
    </lineage>
</organism>
<name>A0A1S2VKS7_9BACT</name>
<proteinExistence type="predicted"/>
<comment type="caution">
    <text evidence="1">The sequence shown here is derived from an EMBL/GenBank/DDBJ whole genome shotgun (WGS) entry which is preliminary data.</text>
</comment>
<dbReference type="OrthoDB" id="964427at2"/>
<keyword evidence="2" id="KW-1185">Reference proteome</keyword>
<dbReference type="EMBL" id="MORL01000005">
    <property type="protein sequence ID" value="OIN59010.1"/>
    <property type="molecule type" value="Genomic_DNA"/>
</dbReference>
<dbReference type="Proteomes" id="UP000181790">
    <property type="component" value="Unassembled WGS sequence"/>
</dbReference>
<evidence type="ECO:0000313" key="2">
    <source>
        <dbReference type="Proteomes" id="UP000181790"/>
    </source>
</evidence>
<dbReference type="AlphaFoldDB" id="A0A1S2VKS7"/>
<dbReference type="RefSeq" id="WP_143092653.1">
    <property type="nucleotide sequence ID" value="NZ_MORL01000005.1"/>
</dbReference>
<evidence type="ECO:0000313" key="1">
    <source>
        <dbReference type="EMBL" id="OIN59010.1"/>
    </source>
</evidence>
<protein>
    <submittedName>
        <fullName evidence="1">Uncharacterized protein</fullName>
    </submittedName>
</protein>
<accession>A0A1S2VKS7</accession>
<sequence length="1260" mass="125683">MKKDNYLHSKAILHQHTSLKKLLLNILPCILFTLLVNHSVFAQTGECSSTLSITAGPCTNNLYTLSGVINLTNTPASSLTILDGSATVEITVPANTTSVGFTINNLQAGSGTHVVTVFSSATACNVLDGFYDAPPACSTTPCSISLVTNVGACTPATNVYSLTGILTASNVSSPPLAVTITTGTRTVVQSLTANNNNFVFVLNNLPSDGQLHPITVATSSLECPGITDTYAAPASCSVSTPCSATVSLSPTACNSVNNSYTLNGLISIANVPASGTITITNGSLTATSPLTTSIGTYGFTFNNLPSTGGTGTINVTFTGADCGPVSQTYAIPAACSVAMPCSKTLTLLPTACNPANNSYTLNGTVNVSNGPASGVLTLSTAGASITFAVGSANGNYTFNFGNLPANGTSSTVTASFSDTSCSPVTETYTAPVACSVTLPCSLSLALTPGSCNSATNGYSLTAVLTANNITPPMTVTLSGAGFNSSVQTLTAINNVLSVNITNLTADGSVKTISVATSATACGTISQTYTAPTACSAAPPCSVSLALSPGACNSATNSYTLSGAVFVANGPSSGSLTVSNGTSSLTFPISPTIGTYSFNFNNLPSNGAAGTITVTFTGTSCGPVSQTYTAPAACTVAQPCGLLFAVSPTACNPATNTYTLEATLLANNVTPPLTVTITGAGAPIIQSLTTVSNTFNFTIVNLSADGLPHMLSVATSATACGGISQTYTAPTACTAAVPLPCSVSLTLAPSACNPATNSYTLSGAVNVANGPSSGTLTVSNGVQSVTYAIAANVGTYSFNFNNLTSNGAIGTITATFSGTSCGPVSQTYTAPTACTTAAPACSLSLTASQPVCSLTANAYSVSGVVTIANGTGSQTLTVSDGVRSTTVVIAGSGSANFVLTNLTSDGATHTISVVSSATACGTTSRTYTAPANCQGPCPQLNLLILNNAQICNGQCASFSLSTDATGIIELVQFSTPQTGTAVYTGGVVLGEGTPVNGALVIPQGIPGLSLPQNNGSTPVTYYIYARLKTPSADPNCRPFGEAQVTILPSPQLSMTSLQTCSSSTTRQVVLSVAGSGTYVATFGTGANAVSCALKNITGQVASFTITGGTTTTATLPVGFAGAVLVSNLTTGCQTMSGVAAVTYFPAPAFTATATPVSCSGVTANADAQLSLGSLQNATAYQYVSGNTFSSATAIPAAPTQIPGNGIIATGLANPTAITGQPYTVRVYSNSGCYTDQTVTLTRKDCACPPAACVPVTATRIR</sequence>
<gene>
    <name evidence="1" type="ORF">BLX24_12410</name>
</gene>
<reference evidence="1 2" key="1">
    <citation type="submission" date="2016-10" db="EMBL/GenBank/DDBJ databases">
        <title>Arsenicibacter rosenii gen. nov., sp. nov., an efficient arsenic-methylating bacterium isolated from an arsenic-contaminated paddy soil.</title>
        <authorList>
            <person name="Huang K."/>
        </authorList>
    </citation>
    <scope>NUCLEOTIDE SEQUENCE [LARGE SCALE GENOMIC DNA]</scope>
    <source>
        <strain evidence="1 2">SM-1</strain>
    </source>
</reference>